<dbReference type="STRING" id="1149755.A0A2J6RUE4"/>
<name>A0A2J6RUE4_HYAVF</name>
<dbReference type="Proteomes" id="UP000235786">
    <property type="component" value="Unassembled WGS sequence"/>
</dbReference>
<evidence type="ECO:0000313" key="3">
    <source>
        <dbReference type="EMBL" id="PMD42142.1"/>
    </source>
</evidence>
<reference evidence="3 4" key="1">
    <citation type="submission" date="2016-04" db="EMBL/GenBank/DDBJ databases">
        <title>A degradative enzymes factory behind the ericoid mycorrhizal symbiosis.</title>
        <authorList>
            <consortium name="DOE Joint Genome Institute"/>
            <person name="Martino E."/>
            <person name="Morin E."/>
            <person name="Grelet G."/>
            <person name="Kuo A."/>
            <person name="Kohler A."/>
            <person name="Daghino S."/>
            <person name="Barry K."/>
            <person name="Choi C."/>
            <person name="Cichocki N."/>
            <person name="Clum A."/>
            <person name="Copeland A."/>
            <person name="Hainaut M."/>
            <person name="Haridas S."/>
            <person name="Labutti K."/>
            <person name="Lindquist E."/>
            <person name="Lipzen A."/>
            <person name="Khouja H.-R."/>
            <person name="Murat C."/>
            <person name="Ohm R."/>
            <person name="Olson A."/>
            <person name="Spatafora J."/>
            <person name="Veneault-Fourrey C."/>
            <person name="Henrissat B."/>
            <person name="Grigoriev I."/>
            <person name="Martin F."/>
            <person name="Perotto S."/>
        </authorList>
    </citation>
    <scope>NUCLEOTIDE SEQUENCE [LARGE SCALE GENOMIC DNA]</scope>
    <source>
        <strain evidence="3 4">F</strain>
    </source>
</reference>
<evidence type="ECO:0000259" key="2">
    <source>
        <dbReference type="Pfam" id="PF24476"/>
    </source>
</evidence>
<feature type="chain" id="PRO_5014468685" description="DUF7580 domain-containing protein" evidence="1">
    <location>
        <begin position="21"/>
        <end position="636"/>
    </location>
</feature>
<dbReference type="InterPro" id="IPR056002">
    <property type="entry name" value="DUF7580"/>
</dbReference>
<organism evidence="3 4">
    <name type="scientific">Hyaloscypha variabilis (strain UAMH 11265 / GT02V1 / F)</name>
    <name type="common">Meliniomyces variabilis</name>
    <dbReference type="NCBI Taxonomy" id="1149755"/>
    <lineage>
        <taxon>Eukaryota</taxon>
        <taxon>Fungi</taxon>
        <taxon>Dikarya</taxon>
        <taxon>Ascomycota</taxon>
        <taxon>Pezizomycotina</taxon>
        <taxon>Leotiomycetes</taxon>
        <taxon>Helotiales</taxon>
        <taxon>Hyaloscyphaceae</taxon>
        <taxon>Hyaloscypha</taxon>
        <taxon>Hyaloscypha variabilis</taxon>
    </lineage>
</organism>
<keyword evidence="4" id="KW-1185">Reference proteome</keyword>
<keyword evidence="1" id="KW-0732">Signal</keyword>
<proteinExistence type="predicted"/>
<dbReference type="OrthoDB" id="5331891at2759"/>
<protein>
    <recommendedName>
        <fullName evidence="2">DUF7580 domain-containing protein</fullName>
    </recommendedName>
</protein>
<evidence type="ECO:0000256" key="1">
    <source>
        <dbReference type="SAM" id="SignalP"/>
    </source>
</evidence>
<dbReference type="EMBL" id="KZ613943">
    <property type="protein sequence ID" value="PMD42142.1"/>
    <property type="molecule type" value="Genomic_DNA"/>
</dbReference>
<accession>A0A2J6RUE4</accession>
<dbReference type="AlphaFoldDB" id="A0A2J6RUE4"/>
<gene>
    <name evidence="3" type="ORF">L207DRAFT_564528</name>
</gene>
<evidence type="ECO:0000313" key="4">
    <source>
        <dbReference type="Proteomes" id="UP000235786"/>
    </source>
</evidence>
<sequence length="636" mass="71092">MTGVEAAGFVLGILPLMISAAEHYEDVFGPFNRYRKFAPELELYQQQLGTQKTIFRNECHLLLATLTNRQTAKDMLREGKHPSWDDPDLNERFSRQLGDSGVACKNIINLMRGKLGEIEEKTESFGLVLQQSFPLSSIGDKAWRSRIGKRLKFSFSESRLEKTLEDLRNLNQDFRTLAAQTNKLDGVRQLPMSSSNSSLRTENEAVKDYRLVRTASAQLHQALEQACKIHEKHTAHFRLESKNVTIDRPGGPIVRFNMAFAHCSSRAPITLEPVWIAVDSTFSEALSASPQKARTKSQQEAQDRLVELSGALKRENSTSCPSPVKRVKGRTVRFDTTASSAARPGMTTTRTTTTTTTTFLRSFLTDSTLPDFCIQRDFCKQLEGYGPNTLFDQYIGFLEKSGPYKHLVCFAPPITTTSSRQSFSLSQIIHTVSKNPHADHFLQYERLRLGRQLASAVLQFHATPMLKDSWCSDDVVFFGTDASSTAITSPHLSVQLGKINSIHSEKRLWAENTAKTALTTHPFIRNPYLFTLGIILIELARQAPLSALREQHEVARDGPTYESKFSAFEVADRVSKNLGSSLGASYAKVVRKCLGCDFGEGETDLSDPGLQAVFYRDVVCELERLERAFAGLQLAA</sequence>
<dbReference type="PANTHER" id="PTHR35186">
    <property type="entry name" value="ANK_REP_REGION DOMAIN-CONTAINING PROTEIN"/>
    <property type="match status" value="1"/>
</dbReference>
<dbReference type="PANTHER" id="PTHR35186:SF4">
    <property type="entry name" value="PRION-INHIBITION AND PROPAGATION HELO DOMAIN-CONTAINING PROTEIN"/>
    <property type="match status" value="1"/>
</dbReference>
<feature type="signal peptide" evidence="1">
    <location>
        <begin position="1"/>
        <end position="20"/>
    </location>
</feature>
<dbReference type="Pfam" id="PF24476">
    <property type="entry name" value="DUF7580"/>
    <property type="match status" value="1"/>
</dbReference>
<feature type="domain" description="DUF7580" evidence="2">
    <location>
        <begin position="418"/>
        <end position="624"/>
    </location>
</feature>